<accession>A0A9D4L3L9</accession>
<organism evidence="1 2">
    <name type="scientific">Dreissena polymorpha</name>
    <name type="common">Zebra mussel</name>
    <name type="synonym">Mytilus polymorpha</name>
    <dbReference type="NCBI Taxonomy" id="45954"/>
    <lineage>
        <taxon>Eukaryota</taxon>
        <taxon>Metazoa</taxon>
        <taxon>Spiralia</taxon>
        <taxon>Lophotrochozoa</taxon>
        <taxon>Mollusca</taxon>
        <taxon>Bivalvia</taxon>
        <taxon>Autobranchia</taxon>
        <taxon>Heteroconchia</taxon>
        <taxon>Euheterodonta</taxon>
        <taxon>Imparidentia</taxon>
        <taxon>Neoheterodontei</taxon>
        <taxon>Myida</taxon>
        <taxon>Dreissenoidea</taxon>
        <taxon>Dreissenidae</taxon>
        <taxon>Dreissena</taxon>
    </lineage>
</organism>
<dbReference type="AlphaFoldDB" id="A0A9D4L3L9"/>
<keyword evidence="2" id="KW-1185">Reference proteome</keyword>
<proteinExistence type="predicted"/>
<sequence>MDIWRTKNGHFHPVAWQKWIQYSQRQQLYQYQSILATRIGDINQEANAHVKYQYKEVKLQLLGQCRNVTSRVLTSDLIYEDQVGNVASRVLTSYKIDLYFTDINILTKIHEDQIQNVFDKDWFGTISVAGRRKDARQTVIDQIQLLTKFRKDRMKTI</sequence>
<protein>
    <submittedName>
        <fullName evidence="1">Uncharacterized protein</fullName>
    </submittedName>
</protein>
<reference evidence="1" key="2">
    <citation type="submission" date="2020-11" db="EMBL/GenBank/DDBJ databases">
        <authorList>
            <person name="McCartney M.A."/>
            <person name="Auch B."/>
            <person name="Kono T."/>
            <person name="Mallez S."/>
            <person name="Becker A."/>
            <person name="Gohl D.M."/>
            <person name="Silverstein K.A.T."/>
            <person name="Koren S."/>
            <person name="Bechman K.B."/>
            <person name="Herman A."/>
            <person name="Abrahante J.E."/>
            <person name="Garbe J."/>
        </authorList>
    </citation>
    <scope>NUCLEOTIDE SEQUENCE</scope>
    <source>
        <strain evidence="1">Duluth1</strain>
        <tissue evidence="1">Whole animal</tissue>
    </source>
</reference>
<evidence type="ECO:0000313" key="1">
    <source>
        <dbReference type="EMBL" id="KAH3851123.1"/>
    </source>
</evidence>
<evidence type="ECO:0000313" key="2">
    <source>
        <dbReference type="Proteomes" id="UP000828390"/>
    </source>
</evidence>
<dbReference type="EMBL" id="JAIWYP010000003">
    <property type="protein sequence ID" value="KAH3851123.1"/>
    <property type="molecule type" value="Genomic_DNA"/>
</dbReference>
<gene>
    <name evidence="1" type="ORF">DPMN_093604</name>
</gene>
<name>A0A9D4L3L9_DREPO</name>
<comment type="caution">
    <text evidence="1">The sequence shown here is derived from an EMBL/GenBank/DDBJ whole genome shotgun (WGS) entry which is preliminary data.</text>
</comment>
<dbReference type="Proteomes" id="UP000828390">
    <property type="component" value="Unassembled WGS sequence"/>
</dbReference>
<reference evidence="1" key="1">
    <citation type="journal article" date="2019" name="bioRxiv">
        <title>The Genome of the Zebra Mussel, Dreissena polymorpha: A Resource for Invasive Species Research.</title>
        <authorList>
            <person name="McCartney M.A."/>
            <person name="Auch B."/>
            <person name="Kono T."/>
            <person name="Mallez S."/>
            <person name="Zhang Y."/>
            <person name="Obille A."/>
            <person name="Becker A."/>
            <person name="Abrahante J.E."/>
            <person name="Garbe J."/>
            <person name="Badalamenti J.P."/>
            <person name="Herman A."/>
            <person name="Mangelson H."/>
            <person name="Liachko I."/>
            <person name="Sullivan S."/>
            <person name="Sone E.D."/>
            <person name="Koren S."/>
            <person name="Silverstein K.A.T."/>
            <person name="Beckman K.B."/>
            <person name="Gohl D.M."/>
        </authorList>
    </citation>
    <scope>NUCLEOTIDE SEQUENCE</scope>
    <source>
        <strain evidence="1">Duluth1</strain>
        <tissue evidence="1">Whole animal</tissue>
    </source>
</reference>